<dbReference type="EMBL" id="BQNB010010342">
    <property type="protein sequence ID" value="GJS75983.1"/>
    <property type="molecule type" value="Genomic_DNA"/>
</dbReference>
<gene>
    <name evidence="1" type="ORF">Tco_0725864</name>
</gene>
<accession>A0ABQ4YFK1</accession>
<keyword evidence="2" id="KW-1185">Reference proteome</keyword>
<evidence type="ECO:0000313" key="2">
    <source>
        <dbReference type="Proteomes" id="UP001151760"/>
    </source>
</evidence>
<organism evidence="1 2">
    <name type="scientific">Tanacetum coccineum</name>
    <dbReference type="NCBI Taxonomy" id="301880"/>
    <lineage>
        <taxon>Eukaryota</taxon>
        <taxon>Viridiplantae</taxon>
        <taxon>Streptophyta</taxon>
        <taxon>Embryophyta</taxon>
        <taxon>Tracheophyta</taxon>
        <taxon>Spermatophyta</taxon>
        <taxon>Magnoliopsida</taxon>
        <taxon>eudicotyledons</taxon>
        <taxon>Gunneridae</taxon>
        <taxon>Pentapetalae</taxon>
        <taxon>asterids</taxon>
        <taxon>campanulids</taxon>
        <taxon>Asterales</taxon>
        <taxon>Asteraceae</taxon>
        <taxon>Asteroideae</taxon>
        <taxon>Anthemideae</taxon>
        <taxon>Anthemidinae</taxon>
        <taxon>Tanacetum</taxon>
    </lineage>
</organism>
<name>A0ABQ4YFK1_9ASTR</name>
<evidence type="ECO:0000313" key="1">
    <source>
        <dbReference type="EMBL" id="GJS75983.1"/>
    </source>
</evidence>
<proteinExistence type="predicted"/>
<comment type="caution">
    <text evidence="1">The sequence shown here is derived from an EMBL/GenBank/DDBJ whole genome shotgun (WGS) entry which is preliminary data.</text>
</comment>
<dbReference type="Proteomes" id="UP001151760">
    <property type="component" value="Unassembled WGS sequence"/>
</dbReference>
<reference evidence="1" key="1">
    <citation type="journal article" date="2022" name="Int. J. Mol. Sci.">
        <title>Draft Genome of Tanacetum Coccineum: Genomic Comparison of Closely Related Tanacetum-Family Plants.</title>
        <authorList>
            <person name="Yamashiro T."/>
            <person name="Shiraishi A."/>
            <person name="Nakayama K."/>
            <person name="Satake H."/>
        </authorList>
    </citation>
    <scope>NUCLEOTIDE SEQUENCE</scope>
</reference>
<sequence length="70" mass="8196">MLNLSKFKESAKVQMDVEEPNLDDVVNDVDEPQENAIPKIPKKDWFKKFPRHETLDLDWNTIKTVDDAPE</sequence>
<protein>
    <submittedName>
        <fullName evidence="1">Uncharacterized protein</fullName>
    </submittedName>
</protein>
<reference evidence="1" key="2">
    <citation type="submission" date="2022-01" db="EMBL/GenBank/DDBJ databases">
        <authorList>
            <person name="Yamashiro T."/>
            <person name="Shiraishi A."/>
            <person name="Satake H."/>
            <person name="Nakayama K."/>
        </authorList>
    </citation>
    <scope>NUCLEOTIDE SEQUENCE</scope>
</reference>